<sequence length="110" mass="12911">MSQNFNVKLESSNVSSQSYRSYGTNEDDDGEKRNLDLLFHHAIGDFGRWQFQISVLMSLLKFPIAWFQLGIVFLAPPTEFWCKQPERYKHLPVDKWKELIAPSVNDSRHH</sequence>
<proteinExistence type="predicted"/>
<reference evidence="2" key="1">
    <citation type="submission" date="2019-08" db="EMBL/GenBank/DDBJ databases">
        <title>The genome of the North American firefly Photinus pyralis.</title>
        <authorList>
            <consortium name="Photinus pyralis genome working group"/>
            <person name="Fallon T.R."/>
            <person name="Sander Lower S.E."/>
            <person name="Weng J.-K."/>
        </authorList>
    </citation>
    <scope>NUCLEOTIDE SEQUENCE</scope>
    <source>
        <strain evidence="2">TRF0915ILg1</strain>
        <tissue evidence="2">Whole body</tissue>
    </source>
</reference>
<organism evidence="2 3">
    <name type="scientific">Ignelater luminosus</name>
    <name type="common">Cucubano</name>
    <name type="synonym">Pyrophorus luminosus</name>
    <dbReference type="NCBI Taxonomy" id="2038154"/>
    <lineage>
        <taxon>Eukaryota</taxon>
        <taxon>Metazoa</taxon>
        <taxon>Ecdysozoa</taxon>
        <taxon>Arthropoda</taxon>
        <taxon>Hexapoda</taxon>
        <taxon>Insecta</taxon>
        <taxon>Pterygota</taxon>
        <taxon>Neoptera</taxon>
        <taxon>Endopterygota</taxon>
        <taxon>Coleoptera</taxon>
        <taxon>Polyphaga</taxon>
        <taxon>Elateriformia</taxon>
        <taxon>Elateroidea</taxon>
        <taxon>Elateridae</taxon>
        <taxon>Agrypninae</taxon>
        <taxon>Pyrophorini</taxon>
        <taxon>Ignelater</taxon>
    </lineage>
</organism>
<keyword evidence="3" id="KW-1185">Reference proteome</keyword>
<dbReference type="AlphaFoldDB" id="A0A8K0G2E7"/>
<feature type="region of interest" description="Disordered" evidence="1">
    <location>
        <begin position="1"/>
        <end position="29"/>
    </location>
</feature>
<feature type="compositionally biased region" description="Polar residues" evidence="1">
    <location>
        <begin position="1"/>
        <end position="10"/>
    </location>
</feature>
<accession>A0A8K0G2E7</accession>
<dbReference type="OrthoDB" id="3936150at2759"/>
<feature type="compositionally biased region" description="Low complexity" evidence="1">
    <location>
        <begin position="11"/>
        <end position="21"/>
    </location>
</feature>
<feature type="non-terminal residue" evidence="2">
    <location>
        <position position="1"/>
    </location>
</feature>
<evidence type="ECO:0000313" key="3">
    <source>
        <dbReference type="Proteomes" id="UP000801492"/>
    </source>
</evidence>
<evidence type="ECO:0000256" key="1">
    <source>
        <dbReference type="SAM" id="MobiDB-lite"/>
    </source>
</evidence>
<name>A0A8K0G2E7_IGNLU</name>
<evidence type="ECO:0000313" key="2">
    <source>
        <dbReference type="EMBL" id="KAF2889275.1"/>
    </source>
</evidence>
<dbReference type="Proteomes" id="UP000801492">
    <property type="component" value="Unassembled WGS sequence"/>
</dbReference>
<gene>
    <name evidence="2" type="ORF">ILUMI_16898</name>
</gene>
<comment type="caution">
    <text evidence="2">The sequence shown here is derived from an EMBL/GenBank/DDBJ whole genome shotgun (WGS) entry which is preliminary data.</text>
</comment>
<protein>
    <submittedName>
        <fullName evidence="2">Uncharacterized protein</fullName>
    </submittedName>
</protein>
<dbReference type="EMBL" id="VTPC01068785">
    <property type="protein sequence ID" value="KAF2889275.1"/>
    <property type="molecule type" value="Genomic_DNA"/>
</dbReference>